<reference evidence="1 2" key="1">
    <citation type="journal article" date="2014" name="Genome Announc.">
        <title>Genome Sequence of Bacillus simplex Strain P558, Isolated from a Human Fecal Sample.</title>
        <authorList>
            <person name="Croce O."/>
            <person name="Hugon P."/>
            <person name="Lagier J.C."/>
            <person name="Bibi F."/>
            <person name="Robert C."/>
            <person name="Azhar E.I."/>
            <person name="Raoult D."/>
            <person name="Fournier P.E."/>
        </authorList>
    </citation>
    <scope>NUCLEOTIDE SEQUENCE [LARGE SCALE GENOMIC DNA]</scope>
    <source>
        <strain evidence="1 2">P558</strain>
    </source>
</reference>
<dbReference type="RefSeq" id="WP_048883209.1">
    <property type="nucleotide sequence ID" value="NZ_CCXW01000004.1"/>
</dbReference>
<keyword evidence="2" id="KW-1185">Reference proteome</keyword>
<evidence type="ECO:0000313" key="2">
    <source>
        <dbReference type="Proteomes" id="UP000182110"/>
    </source>
</evidence>
<dbReference type="Proteomes" id="UP000182110">
    <property type="component" value="Unassembled WGS sequence"/>
</dbReference>
<gene>
    <name evidence="1" type="ORF">BN1180_05851</name>
</gene>
<evidence type="ECO:0000313" key="1">
    <source>
        <dbReference type="EMBL" id="CEG25006.1"/>
    </source>
</evidence>
<accession>A0AAN2TQD0</accession>
<dbReference type="EMBL" id="CCXW01000004">
    <property type="protein sequence ID" value="CEG25006.1"/>
    <property type="molecule type" value="Genomic_DNA"/>
</dbReference>
<name>A0AAN2TQD0_9BACI</name>
<sequence length="146" mass="17748">MEDKKKIKAVSSYKRKRSKYRLIRKRKTWKVKIIKGEDEPLFEDLFKPRLLLHDFKDYYQKIQSIETVEIVEKPLGINELLEFNLNDNEGRSFALFWLIYKKGTEVAFPMNLIAVENSYKIRNIEHLMKRIEIILDERVSLMRKYY</sequence>
<comment type="caution">
    <text evidence="1">The sequence shown here is derived from an EMBL/GenBank/DDBJ whole genome shotgun (WGS) entry which is preliminary data.</text>
</comment>
<proteinExistence type="predicted"/>
<dbReference type="AlphaFoldDB" id="A0AAN2TQD0"/>
<protein>
    <submittedName>
        <fullName evidence="1">Uncharacterized protein</fullName>
    </submittedName>
</protein>
<organism evidence="1 2">
    <name type="scientific">Peribacillus simplex</name>
    <dbReference type="NCBI Taxonomy" id="1478"/>
    <lineage>
        <taxon>Bacteria</taxon>
        <taxon>Bacillati</taxon>
        <taxon>Bacillota</taxon>
        <taxon>Bacilli</taxon>
        <taxon>Bacillales</taxon>
        <taxon>Bacillaceae</taxon>
        <taxon>Peribacillus</taxon>
    </lineage>
</organism>